<evidence type="ECO:0000313" key="3">
    <source>
        <dbReference type="Proteomes" id="UP000000447"/>
    </source>
</evidence>
<evidence type="ECO:0000313" key="2">
    <source>
        <dbReference type="EMBL" id="ACM06079.1"/>
    </source>
</evidence>
<dbReference type="Pfam" id="PF12706">
    <property type="entry name" value="Lactamase_B_2"/>
    <property type="match status" value="1"/>
</dbReference>
<dbReference type="InterPro" id="IPR036866">
    <property type="entry name" value="RibonucZ/Hydroxyglut_hydro"/>
</dbReference>
<feature type="domain" description="Metallo-beta-lactamase" evidence="1">
    <location>
        <begin position="18"/>
        <end position="201"/>
    </location>
</feature>
<accession>B9KZV3</accession>
<dbReference type="InterPro" id="IPR001279">
    <property type="entry name" value="Metallo-B-lactamas"/>
</dbReference>
<dbReference type="STRING" id="309801.trd_0950"/>
<dbReference type="CDD" id="cd07716">
    <property type="entry name" value="RNaseZ_short-form-like_MBL-fold"/>
    <property type="match status" value="1"/>
</dbReference>
<organism evidence="2 3">
    <name type="scientific">Thermomicrobium roseum (strain ATCC 27502 / DSM 5159 / P-2)</name>
    <dbReference type="NCBI Taxonomy" id="309801"/>
    <lineage>
        <taxon>Bacteria</taxon>
        <taxon>Pseudomonadati</taxon>
        <taxon>Thermomicrobiota</taxon>
        <taxon>Thermomicrobia</taxon>
        <taxon>Thermomicrobiales</taxon>
        <taxon>Thermomicrobiaceae</taxon>
        <taxon>Thermomicrobium</taxon>
    </lineage>
</organism>
<keyword evidence="3" id="KW-1185">Reference proteome</keyword>
<proteinExistence type="predicted"/>
<protein>
    <recommendedName>
        <fullName evidence="1">Metallo-beta-lactamase domain-containing protein</fullName>
    </recommendedName>
</protein>
<dbReference type="Proteomes" id="UP000000447">
    <property type="component" value="Chromosome"/>
</dbReference>
<dbReference type="SMART" id="SM00849">
    <property type="entry name" value="Lactamase_B"/>
    <property type="match status" value="1"/>
</dbReference>
<dbReference type="PANTHER" id="PTHR46018:SF4">
    <property type="entry name" value="METALLO-HYDROLASE YHFI-RELATED"/>
    <property type="match status" value="1"/>
</dbReference>
<dbReference type="HOGENOM" id="CLU_031317_3_0_0"/>
<dbReference type="eggNOG" id="COG1234">
    <property type="taxonomic scope" value="Bacteria"/>
</dbReference>
<evidence type="ECO:0000259" key="1">
    <source>
        <dbReference type="SMART" id="SM00849"/>
    </source>
</evidence>
<name>B9KZV3_THERP</name>
<dbReference type="RefSeq" id="WP_015921914.1">
    <property type="nucleotide sequence ID" value="NC_011959.1"/>
</dbReference>
<sequence>MKVTVLGGSAAAPNPGQGCSGYLLECGRTSLLVDCGPGILPSLLRYRRLDNLDAIVLSHLHQDHVLDIVPMRYALKYAPALHRRRIPLWVPPGGSLFLQRLAQVLALGSEAADSFFAETFEIAEFDPQSVLEVPGWEIRFHPTRHWIPCWALRVTCPHATVVYTADTGWDDTLPSFAHGADLLIAEATLPVESEPDARSGHLTASDAAVLAALADVHVLLLTHYWEPLDEANTRALVHRSFSGSVLIARTGLIVDLGPKGETQ</sequence>
<dbReference type="Gene3D" id="3.60.15.10">
    <property type="entry name" value="Ribonuclease Z/Hydroxyacylglutathione hydrolase-like"/>
    <property type="match status" value="1"/>
</dbReference>
<dbReference type="GO" id="GO:0042781">
    <property type="term" value="F:3'-tRNA processing endoribonuclease activity"/>
    <property type="evidence" value="ECO:0007669"/>
    <property type="project" value="TreeGrafter"/>
</dbReference>
<dbReference type="SUPFAM" id="SSF56281">
    <property type="entry name" value="Metallo-hydrolase/oxidoreductase"/>
    <property type="match status" value="1"/>
</dbReference>
<dbReference type="KEGG" id="tro:trd_0950"/>
<reference evidence="2 3" key="1">
    <citation type="journal article" date="2009" name="PLoS ONE">
        <title>Complete genome sequence of the aerobic CO-oxidizing thermophile Thermomicrobium roseum.</title>
        <authorList>
            <person name="Wu D."/>
            <person name="Raymond J."/>
            <person name="Wu M."/>
            <person name="Chatterji S."/>
            <person name="Ren Q."/>
            <person name="Graham J.E."/>
            <person name="Bryant D.A."/>
            <person name="Robb F."/>
            <person name="Colman A."/>
            <person name="Tallon L.J."/>
            <person name="Badger J.H."/>
            <person name="Madupu R."/>
            <person name="Ward N.L."/>
            <person name="Eisen J.A."/>
        </authorList>
    </citation>
    <scope>NUCLEOTIDE SEQUENCE [LARGE SCALE GENOMIC DNA]</scope>
    <source>
        <strain evidence="3">ATCC 27502 / DSM 5159 / P-2</strain>
    </source>
</reference>
<dbReference type="EMBL" id="CP001275">
    <property type="protein sequence ID" value="ACM06079.1"/>
    <property type="molecule type" value="Genomic_DNA"/>
</dbReference>
<gene>
    <name evidence="2" type="ordered locus">trd_0950</name>
</gene>
<dbReference type="AlphaFoldDB" id="B9KZV3"/>
<dbReference type="PANTHER" id="PTHR46018">
    <property type="entry name" value="ZINC PHOSPHODIESTERASE ELAC PROTEIN 1"/>
    <property type="match status" value="1"/>
</dbReference>